<accession>A0A346FI02</accession>
<gene>
    <name evidence="1" type="ORF">SUNLIREN_132</name>
</gene>
<dbReference type="Proteomes" id="UP000257815">
    <property type="component" value="Segment"/>
</dbReference>
<evidence type="ECO:0000313" key="2">
    <source>
        <dbReference type="Proteomes" id="UP000257815"/>
    </source>
</evidence>
<sequence>MTTENVNAETEVKDAATTQTDAKAEALLKAEALKTAITDAVTAPNGATIDEIVASAQATQKAIKPVLAGLVEDGVIGIAKGVTRAADKGDGKVGKAQPVYIDIARVNTFLTFPELPQVVTQKLGSILKLRPAVNQRETESRLKKEHLNGVASATQHVFRIGVYDDKTAVILDGNSRIAAYKAGNLFFENDDETPVILEIYKLRDVEHEKELYHEFDSTFSVMSSRDLDFQAKAELDTSAAPTSKTMTKSIKSAVSYATGKAVKVGVGIYDDVKDEIFFLDGILKNYEPEKAIDGAILSAMLKLTKEKGIEDPMEDFIGDVLLSLTEGQGVLVKPEATLAAVLRVNTNRTYGSARATTIFDAMVEDFEAR</sequence>
<name>A0A346FI02_9CAUD</name>
<evidence type="ECO:0000313" key="1">
    <source>
        <dbReference type="EMBL" id="AXN57432.1"/>
    </source>
</evidence>
<reference evidence="2" key="1">
    <citation type="submission" date="2018-06" db="EMBL/GenBank/DDBJ databases">
        <authorList>
            <person name="Sharma R."/>
            <person name="Ke K."/>
            <person name="Breakwell D.P."/>
            <person name="Hope S."/>
            <person name="Grose J.H."/>
        </authorList>
    </citation>
    <scope>NUCLEOTIDE SEQUENCE [LARGE SCALE GENOMIC DNA]</scope>
</reference>
<protein>
    <submittedName>
        <fullName evidence="1">Uncharacterized protein</fullName>
    </submittedName>
</protein>
<proteinExistence type="predicted"/>
<dbReference type="EMBL" id="MH426725">
    <property type="protein sequence ID" value="AXN57432.1"/>
    <property type="molecule type" value="Genomic_DNA"/>
</dbReference>
<organism evidence="1 2">
    <name type="scientific">Erwinia phage SunLIRen</name>
    <dbReference type="NCBI Taxonomy" id="2267654"/>
    <lineage>
        <taxon>Viruses</taxon>
        <taxon>Duplodnaviria</taxon>
        <taxon>Heunggongvirae</taxon>
        <taxon>Uroviricota</taxon>
        <taxon>Caudoviricetes</taxon>
        <taxon>Andersonviridae</taxon>
        <taxon>Ounavirinae</taxon>
        <taxon>Kolesnikvirus</taxon>
        <taxon>Kolesnikvirus Ea214</taxon>
    </lineage>
</organism>